<keyword evidence="3" id="KW-1185">Reference proteome</keyword>
<gene>
    <name evidence="2" type="ORF">ACFPRA_21745</name>
</gene>
<dbReference type="EMBL" id="JBHSNO010000016">
    <property type="protein sequence ID" value="MFC5591514.1"/>
    <property type="molecule type" value="Genomic_DNA"/>
</dbReference>
<protein>
    <submittedName>
        <fullName evidence="2">DinB family protein</fullName>
    </submittedName>
</protein>
<evidence type="ECO:0000313" key="3">
    <source>
        <dbReference type="Proteomes" id="UP001596109"/>
    </source>
</evidence>
<dbReference type="SUPFAM" id="SSF109854">
    <property type="entry name" value="DinB/YfiT-like putative metalloenzymes"/>
    <property type="match status" value="1"/>
</dbReference>
<feature type="domain" description="DinB-like" evidence="1">
    <location>
        <begin position="2"/>
        <end position="138"/>
    </location>
</feature>
<dbReference type="RefSeq" id="WP_381439393.1">
    <property type="nucleotide sequence ID" value="NZ_JBHSNO010000016.1"/>
</dbReference>
<name>A0ABW0TPR8_9BACL</name>
<dbReference type="Pfam" id="PF12867">
    <property type="entry name" value="DinB_2"/>
    <property type="match status" value="1"/>
</dbReference>
<dbReference type="Gene3D" id="1.20.120.450">
    <property type="entry name" value="dinb family like domain"/>
    <property type="match status" value="1"/>
</dbReference>
<evidence type="ECO:0000313" key="2">
    <source>
        <dbReference type="EMBL" id="MFC5591514.1"/>
    </source>
</evidence>
<dbReference type="Proteomes" id="UP001596109">
    <property type="component" value="Unassembled WGS sequence"/>
</dbReference>
<evidence type="ECO:0000259" key="1">
    <source>
        <dbReference type="Pfam" id="PF12867"/>
    </source>
</evidence>
<sequence>MARMHTIGRVKRIEDAKWNVQPGEFNNNIRWHVGHIFVTMETFIQQAIPAYEIVHPEWVPLFIDGTSPADWGDDAPTSDVLLAAIRDQLDRITNFLEGKMVGDAAEPLVIGEDIMTIADIDDLVQFIAWHEGAHAGVIYALGRVS</sequence>
<organism evidence="2 3">
    <name type="scientific">Sporosarcina soli</name>
    <dbReference type="NCBI Taxonomy" id="334736"/>
    <lineage>
        <taxon>Bacteria</taxon>
        <taxon>Bacillati</taxon>
        <taxon>Bacillota</taxon>
        <taxon>Bacilli</taxon>
        <taxon>Bacillales</taxon>
        <taxon>Caryophanaceae</taxon>
        <taxon>Sporosarcina</taxon>
    </lineage>
</organism>
<dbReference type="InterPro" id="IPR024775">
    <property type="entry name" value="DinB-like"/>
</dbReference>
<comment type="caution">
    <text evidence="2">The sequence shown here is derived from an EMBL/GenBank/DDBJ whole genome shotgun (WGS) entry which is preliminary data.</text>
</comment>
<accession>A0ABW0TPR8</accession>
<dbReference type="InterPro" id="IPR034660">
    <property type="entry name" value="DinB/YfiT-like"/>
</dbReference>
<reference evidence="3" key="1">
    <citation type="journal article" date="2019" name="Int. J. Syst. Evol. Microbiol.">
        <title>The Global Catalogue of Microorganisms (GCM) 10K type strain sequencing project: providing services to taxonomists for standard genome sequencing and annotation.</title>
        <authorList>
            <consortium name="The Broad Institute Genomics Platform"/>
            <consortium name="The Broad Institute Genome Sequencing Center for Infectious Disease"/>
            <person name="Wu L."/>
            <person name="Ma J."/>
        </authorList>
    </citation>
    <scope>NUCLEOTIDE SEQUENCE [LARGE SCALE GENOMIC DNA]</scope>
    <source>
        <strain evidence="3">CGMCC 4.1434</strain>
    </source>
</reference>
<proteinExistence type="predicted"/>